<keyword evidence="7" id="KW-1185">Reference proteome</keyword>
<feature type="domain" description="Uracil-DNA glycosylase-like" evidence="5">
    <location>
        <begin position="101"/>
        <end position="214"/>
    </location>
</feature>
<dbReference type="Gene3D" id="3.40.470.10">
    <property type="entry name" value="Uracil-DNA glycosylase-like domain"/>
    <property type="match status" value="1"/>
</dbReference>
<evidence type="ECO:0000313" key="7">
    <source>
        <dbReference type="Proteomes" id="UP000292702"/>
    </source>
</evidence>
<feature type="region of interest" description="Disordered" evidence="4">
    <location>
        <begin position="234"/>
        <end position="299"/>
    </location>
</feature>
<accession>A0A4R0RCR5</accession>
<dbReference type="PANTHER" id="PTHR12159:SF9">
    <property type="entry name" value="G_T MISMATCH-SPECIFIC THYMINE DNA GLYCOSYLASE"/>
    <property type="match status" value="1"/>
</dbReference>
<evidence type="ECO:0000256" key="3">
    <source>
        <dbReference type="ARBA" id="ARBA00023204"/>
    </source>
</evidence>
<evidence type="ECO:0000256" key="1">
    <source>
        <dbReference type="ARBA" id="ARBA00022763"/>
    </source>
</evidence>
<keyword evidence="3" id="KW-0234">DNA repair</keyword>
<dbReference type="InterPro" id="IPR036895">
    <property type="entry name" value="Uracil-DNA_glycosylase-like_sf"/>
</dbReference>
<proteinExistence type="predicted"/>
<dbReference type="GO" id="GO:0008263">
    <property type="term" value="F:pyrimidine-specific mismatch base pair DNA N-glycosylase activity"/>
    <property type="evidence" value="ECO:0007669"/>
    <property type="project" value="TreeGrafter"/>
</dbReference>
<dbReference type="EMBL" id="RWJN01000472">
    <property type="protein sequence ID" value="TCD61388.1"/>
    <property type="molecule type" value="Genomic_DNA"/>
</dbReference>
<evidence type="ECO:0000256" key="4">
    <source>
        <dbReference type="SAM" id="MobiDB-lite"/>
    </source>
</evidence>
<dbReference type="OrthoDB" id="565731at2759"/>
<dbReference type="GO" id="GO:0006285">
    <property type="term" value="P:base-excision repair, AP site formation"/>
    <property type="evidence" value="ECO:0007669"/>
    <property type="project" value="InterPro"/>
</dbReference>
<dbReference type="AlphaFoldDB" id="A0A4R0RCR5"/>
<evidence type="ECO:0000313" key="6">
    <source>
        <dbReference type="EMBL" id="TCD61388.1"/>
    </source>
</evidence>
<comment type="caution">
    <text evidence="6">The sequence shown here is derived from an EMBL/GenBank/DDBJ whole genome shotgun (WGS) entry which is preliminary data.</text>
</comment>
<keyword evidence="2" id="KW-0378">Hydrolase</keyword>
<dbReference type="InterPro" id="IPR005122">
    <property type="entry name" value="Uracil-DNA_glycosylase-like"/>
</dbReference>
<dbReference type="PANTHER" id="PTHR12159">
    <property type="entry name" value="G/T AND G/U MISMATCH-SPECIFIC DNA GLYCOSYLASE"/>
    <property type="match status" value="1"/>
</dbReference>
<feature type="compositionally biased region" description="Pro residues" evidence="4">
    <location>
        <begin position="241"/>
        <end position="254"/>
    </location>
</feature>
<name>A0A4R0RCR5_9APHY</name>
<feature type="region of interest" description="Disordered" evidence="4">
    <location>
        <begin position="49"/>
        <end position="85"/>
    </location>
</feature>
<dbReference type="STRING" id="92696.A0A4R0RCR5"/>
<keyword evidence="1" id="KW-0227">DNA damage</keyword>
<organism evidence="6 7">
    <name type="scientific">Steccherinum ochraceum</name>
    <dbReference type="NCBI Taxonomy" id="92696"/>
    <lineage>
        <taxon>Eukaryota</taxon>
        <taxon>Fungi</taxon>
        <taxon>Dikarya</taxon>
        <taxon>Basidiomycota</taxon>
        <taxon>Agaricomycotina</taxon>
        <taxon>Agaricomycetes</taxon>
        <taxon>Polyporales</taxon>
        <taxon>Steccherinaceae</taxon>
        <taxon>Steccherinum</taxon>
    </lineage>
</organism>
<dbReference type="InterPro" id="IPR015637">
    <property type="entry name" value="MUG/TDG"/>
</dbReference>
<evidence type="ECO:0000256" key="2">
    <source>
        <dbReference type="ARBA" id="ARBA00022801"/>
    </source>
</evidence>
<evidence type="ECO:0000259" key="5">
    <source>
        <dbReference type="Pfam" id="PF03167"/>
    </source>
</evidence>
<feature type="region of interest" description="Disordered" evidence="4">
    <location>
        <begin position="1"/>
        <end position="30"/>
    </location>
</feature>
<dbReference type="Proteomes" id="UP000292702">
    <property type="component" value="Unassembled WGS sequence"/>
</dbReference>
<dbReference type="CDD" id="cd10028">
    <property type="entry name" value="UDG-F2_TDG_MUG"/>
    <property type="match status" value="1"/>
</dbReference>
<feature type="compositionally biased region" description="Low complexity" evidence="4">
    <location>
        <begin position="1"/>
        <end position="15"/>
    </location>
</feature>
<dbReference type="SUPFAM" id="SSF52141">
    <property type="entry name" value="Uracil-DNA glycosylase-like"/>
    <property type="match status" value="1"/>
</dbReference>
<reference evidence="6 7" key="1">
    <citation type="submission" date="2018-11" db="EMBL/GenBank/DDBJ databases">
        <title>Genome assembly of Steccherinum ochraceum LE-BIN_3174, the white-rot fungus of the Steccherinaceae family (The Residual Polyporoid clade, Polyporales, Basidiomycota).</title>
        <authorList>
            <person name="Fedorova T.V."/>
            <person name="Glazunova O.A."/>
            <person name="Landesman E.O."/>
            <person name="Moiseenko K.V."/>
            <person name="Psurtseva N.V."/>
            <person name="Savinova O.S."/>
            <person name="Shakhova N.V."/>
            <person name="Tyazhelova T.V."/>
            <person name="Vasina D.V."/>
        </authorList>
    </citation>
    <scope>NUCLEOTIDE SEQUENCE [LARGE SCALE GENOMIC DNA]</scope>
    <source>
        <strain evidence="6 7">LE-BIN_3174</strain>
    </source>
</reference>
<sequence length="384" mass="42958">MKKAQTKASSKAAISLDAFKFSPTTPPRARRNKCEVVIEEQATVQVALASVTHRTPTSKRTRNVQPRSETQPRKKRRRTRGYASPETYEHLHHLQDCLDHGLDIVYCGINPDVISAEVGHRFVSPTNHFWRCLYESGLTDRKLSPTEDFTLPESYSMGLTCLVDRPTAEQAELSKTEMISGVPTLSSKIAKYKPRIVCFLGKGIWQVFVKEASRLSSAAEPAFQRNDTTLLRQSKYFTPTPCRPSTPSSTPPTSSPYFSSPLRTPSTPVDSSLRSEGESDVLPQLDDVSRREVSATPKSRTRHRDVFDWGLQPVKMPHADPCDGIKESLFFVVPSTSARVHWDKTKLFVSLREKLLDVKAGRVKTASMSVIRPTDSNVPQSSVK</sequence>
<gene>
    <name evidence="6" type="ORF">EIP91_008525</name>
</gene>
<protein>
    <recommendedName>
        <fullName evidence="5">Uracil-DNA glycosylase-like domain-containing protein</fullName>
    </recommendedName>
</protein>
<dbReference type="GO" id="GO:0004844">
    <property type="term" value="F:uracil DNA N-glycosylase activity"/>
    <property type="evidence" value="ECO:0007669"/>
    <property type="project" value="TreeGrafter"/>
</dbReference>
<feature type="compositionally biased region" description="Polar residues" evidence="4">
    <location>
        <begin position="262"/>
        <end position="274"/>
    </location>
</feature>
<dbReference type="Pfam" id="PF03167">
    <property type="entry name" value="UDG"/>
    <property type="match status" value="1"/>
</dbReference>